<dbReference type="GO" id="GO:0034657">
    <property type="term" value="C:GID complex"/>
    <property type="evidence" value="ECO:0007669"/>
    <property type="project" value="TreeGrafter"/>
</dbReference>
<comment type="subcellular location">
    <subcellularLocation>
        <location evidence="2">Cytoplasm</location>
    </subcellularLocation>
    <subcellularLocation>
        <location evidence="1">Nucleus</location>
    </subcellularLocation>
</comment>
<dbReference type="PANTHER" id="PTHR15651">
    <property type="entry name" value="ARMADILLO REPEAT-CONTAINING PROTEIN 8"/>
    <property type="match status" value="1"/>
</dbReference>
<dbReference type="Gene3D" id="1.25.10.10">
    <property type="entry name" value="Leucine-rich Repeat Variant"/>
    <property type="match status" value="2"/>
</dbReference>
<feature type="repeat" description="ARM" evidence="6">
    <location>
        <begin position="885"/>
        <end position="912"/>
    </location>
</feature>
<dbReference type="InterPro" id="IPR016024">
    <property type="entry name" value="ARM-type_fold"/>
</dbReference>
<dbReference type="InterPro" id="IPR038739">
    <property type="entry name" value="ARMC8/Vid28"/>
</dbReference>
<dbReference type="PANTHER" id="PTHR15651:SF7">
    <property type="entry name" value="ARMADILLO REPEAT-CONTAINING PROTEIN 8"/>
    <property type="match status" value="1"/>
</dbReference>
<reference evidence="7" key="1">
    <citation type="submission" date="2020-05" db="EMBL/GenBank/DDBJ databases">
        <title>Phylogenomic resolution of chytrid fungi.</title>
        <authorList>
            <person name="Stajich J.E."/>
            <person name="Amses K."/>
            <person name="Simmons R."/>
            <person name="Seto K."/>
            <person name="Myers J."/>
            <person name="Bonds A."/>
            <person name="Quandt C.A."/>
            <person name="Barry K."/>
            <person name="Liu P."/>
            <person name="Grigoriev I."/>
            <person name="Longcore J.E."/>
            <person name="James T.Y."/>
        </authorList>
    </citation>
    <scope>NUCLEOTIDE SEQUENCE</scope>
    <source>
        <strain evidence="7">JEL0513</strain>
    </source>
</reference>
<dbReference type="InterPro" id="IPR000225">
    <property type="entry name" value="Armadillo"/>
</dbReference>
<keyword evidence="5" id="KW-0539">Nucleus</keyword>
<dbReference type="GO" id="GO:0043161">
    <property type="term" value="P:proteasome-mediated ubiquitin-dependent protein catabolic process"/>
    <property type="evidence" value="ECO:0007669"/>
    <property type="project" value="TreeGrafter"/>
</dbReference>
<comment type="caution">
    <text evidence="7">The sequence shown here is derived from an EMBL/GenBank/DDBJ whole genome shotgun (WGS) entry which is preliminary data.</text>
</comment>
<evidence type="ECO:0000256" key="5">
    <source>
        <dbReference type="ARBA" id="ARBA00023242"/>
    </source>
</evidence>
<dbReference type="SMART" id="SM00185">
    <property type="entry name" value="ARM"/>
    <property type="match status" value="6"/>
</dbReference>
<evidence type="ECO:0000256" key="6">
    <source>
        <dbReference type="PROSITE-ProRule" id="PRU00259"/>
    </source>
</evidence>
<proteinExistence type="predicted"/>
<keyword evidence="3" id="KW-0963">Cytoplasm</keyword>
<evidence type="ECO:0000313" key="8">
    <source>
        <dbReference type="Proteomes" id="UP001211907"/>
    </source>
</evidence>
<dbReference type="Pfam" id="PF00514">
    <property type="entry name" value="Arm"/>
    <property type="match status" value="1"/>
</dbReference>
<gene>
    <name evidence="7" type="primary">ARMC8</name>
    <name evidence="7" type="ORF">HK100_002149</name>
</gene>
<dbReference type="GO" id="GO:0005737">
    <property type="term" value="C:cytoplasm"/>
    <property type="evidence" value="ECO:0007669"/>
    <property type="project" value="UniProtKB-SubCell"/>
</dbReference>
<protein>
    <submittedName>
        <fullName evidence="7">Armadillo repeat-containing protein 8</fullName>
    </submittedName>
</protein>
<evidence type="ECO:0000256" key="4">
    <source>
        <dbReference type="ARBA" id="ARBA00022737"/>
    </source>
</evidence>
<keyword evidence="8" id="KW-1185">Reference proteome</keyword>
<dbReference type="InterPro" id="IPR011989">
    <property type="entry name" value="ARM-like"/>
</dbReference>
<dbReference type="SUPFAM" id="SSF48371">
    <property type="entry name" value="ARM repeat"/>
    <property type="match status" value="2"/>
</dbReference>
<sequence length="1139" mass="125109">MTDLQAMGEIGIVENLLVSGRNPSDVFKRLKLAQTSIVQSIVQQETSDTAGVLENDSLFLLKNASVWEYYGQSLVSDLHLNAQNSIPDFEKQGNIEEVIQKHSIRAEKLFLNGDQSTAQQAIEIAKNIAPCESNFHSSRIWMHIDRKITFLKSLYRCEYPSTILLHFKSYTELAELRIDWKFDARFLEALMFLKFGDANKDRNVTSAAIPLILSALTLSKAYGQDRFVRNAAVGLAKFYLCSNMPDSAIDALNPVFGAILVHSNALERGAATFLLAKCLAKPTNTKKLSVDKIVENFDTAFAAFESVQCFHEMSQVMEEKARFLHGCGPEYYDQRNAAAAKFRWIEDQKKKHSAKWKIVLDRLSAAADDATRTQILREVKNAVIGNRGKKLFFVSSPPLLQCLAQILDPESRANVELRIQAACVAGSLAWVIESVPTYAGEFAKLIPLLAHASTSAESSLSLVEASLRALKTAITSSPNAVQANSVGINNFVLINSLVQKLDSPLQQQQQSQSSTPEYSPTQFSTTTKLMQQKVRLCELAASILCDLSLFGNTQVEIVAAGALPKLLSLLDNSLVQYHKMQESALDAIGCIVRGNANAARSFVGMFVHGTTGEERSVAVLLRFLKEGRYAMTRLLAAACLSNLYRIVNLENQRIPSQLLLPTLIKLFSDTSALSTDLALIERSPLVFAELVGESEPLQKLALEGDAISKLAEILLSIEVRGSIGSTAYVSNLEEGESDGAKAKTVLLGKSKNDLVAQKNALSNYTTVSSKTYEKVAESCLLAISSVCSLREDCRKNVIDAKLLPVIVAALSSVSPGIRSAACKCTRSLSRSVKNLRTSLVDAGVAYPLFTLLSDDSVQVQTSASATLCNIVLDFSPMKKTVIENGGVEKLVGLVGSVDYNVRLNAIWALKNLLYQAGSDIKAKVMQEMGWDRLKQLIFDPHIGIQEQALNLLRNLVCGKEDDIDTVFYGFGEAALSVMFDKKLSDHSCVSSDHDGIILQTMYIIVNIAIGSERHKGLIIGSDSILENIMKYMNHEKPLIRLAAVWCVINLTEPDESHPKPTSDRLDRLRSIGIQDALKRICLDSDRDVRDRVRTALKNLGEVNTRLANNLMDLDEDAVGLGSSEMEEMQDLSSYLSGGH</sequence>
<dbReference type="GO" id="GO:0005634">
    <property type="term" value="C:nucleus"/>
    <property type="evidence" value="ECO:0007669"/>
    <property type="project" value="UniProtKB-SubCell"/>
</dbReference>
<organism evidence="7 8">
    <name type="scientific">Physocladia obscura</name>
    <dbReference type="NCBI Taxonomy" id="109957"/>
    <lineage>
        <taxon>Eukaryota</taxon>
        <taxon>Fungi</taxon>
        <taxon>Fungi incertae sedis</taxon>
        <taxon>Chytridiomycota</taxon>
        <taxon>Chytridiomycota incertae sedis</taxon>
        <taxon>Chytridiomycetes</taxon>
        <taxon>Chytridiales</taxon>
        <taxon>Chytriomycetaceae</taxon>
        <taxon>Physocladia</taxon>
    </lineage>
</organism>
<evidence type="ECO:0000313" key="7">
    <source>
        <dbReference type="EMBL" id="KAJ3112935.1"/>
    </source>
</evidence>
<accession>A0AAD5SXF5</accession>
<evidence type="ECO:0000256" key="2">
    <source>
        <dbReference type="ARBA" id="ARBA00004496"/>
    </source>
</evidence>
<keyword evidence="4" id="KW-0677">Repeat</keyword>
<evidence type="ECO:0000256" key="1">
    <source>
        <dbReference type="ARBA" id="ARBA00004123"/>
    </source>
</evidence>
<evidence type="ECO:0000256" key="3">
    <source>
        <dbReference type="ARBA" id="ARBA00022490"/>
    </source>
</evidence>
<dbReference type="Proteomes" id="UP001211907">
    <property type="component" value="Unassembled WGS sequence"/>
</dbReference>
<dbReference type="EMBL" id="JADGJH010001489">
    <property type="protein sequence ID" value="KAJ3112935.1"/>
    <property type="molecule type" value="Genomic_DNA"/>
</dbReference>
<name>A0AAD5SXF5_9FUNG</name>
<dbReference type="AlphaFoldDB" id="A0AAD5SXF5"/>
<dbReference type="PROSITE" id="PS50176">
    <property type="entry name" value="ARM_REPEAT"/>
    <property type="match status" value="1"/>
</dbReference>